<keyword evidence="3" id="KW-0964">Secreted</keyword>
<comment type="subcellular location">
    <subcellularLocation>
        <location evidence="1">Secreted</location>
    </subcellularLocation>
</comment>
<evidence type="ECO:0000259" key="5">
    <source>
        <dbReference type="Pfam" id="PF00151"/>
    </source>
</evidence>
<evidence type="ECO:0000313" key="6">
    <source>
        <dbReference type="EMBL" id="OXA49544.1"/>
    </source>
</evidence>
<comment type="similarity">
    <text evidence="2 4">Belongs to the AB hydrolase superfamily. Lipase family.</text>
</comment>
<dbReference type="Gene3D" id="3.40.50.1820">
    <property type="entry name" value="alpha/beta hydrolase"/>
    <property type="match status" value="1"/>
</dbReference>
<dbReference type="EMBL" id="LNIX01000010">
    <property type="protein sequence ID" value="OXA49544.1"/>
    <property type="molecule type" value="Genomic_DNA"/>
</dbReference>
<reference evidence="6 7" key="1">
    <citation type="submission" date="2015-12" db="EMBL/GenBank/DDBJ databases">
        <title>The genome of Folsomia candida.</title>
        <authorList>
            <person name="Faddeeva A."/>
            <person name="Derks M.F."/>
            <person name="Anvar Y."/>
            <person name="Smit S."/>
            <person name="Van Straalen N."/>
            <person name="Roelofs D."/>
        </authorList>
    </citation>
    <scope>NUCLEOTIDE SEQUENCE [LARGE SCALE GENOMIC DNA]</scope>
    <source>
        <strain evidence="6 7">VU population</strain>
        <tissue evidence="6">Whole body</tissue>
    </source>
</reference>
<proteinExistence type="inferred from homology"/>
<dbReference type="GO" id="GO:0016042">
    <property type="term" value="P:lipid catabolic process"/>
    <property type="evidence" value="ECO:0007669"/>
    <property type="project" value="TreeGrafter"/>
</dbReference>
<keyword evidence="7" id="KW-1185">Reference proteome</keyword>
<feature type="domain" description="Lipase" evidence="5">
    <location>
        <begin position="35"/>
        <end position="207"/>
    </location>
</feature>
<dbReference type="GO" id="GO:0005615">
    <property type="term" value="C:extracellular space"/>
    <property type="evidence" value="ECO:0007669"/>
    <property type="project" value="TreeGrafter"/>
</dbReference>
<organism evidence="6 7">
    <name type="scientific">Folsomia candida</name>
    <name type="common">Springtail</name>
    <dbReference type="NCBI Taxonomy" id="158441"/>
    <lineage>
        <taxon>Eukaryota</taxon>
        <taxon>Metazoa</taxon>
        <taxon>Ecdysozoa</taxon>
        <taxon>Arthropoda</taxon>
        <taxon>Hexapoda</taxon>
        <taxon>Collembola</taxon>
        <taxon>Entomobryomorpha</taxon>
        <taxon>Isotomoidea</taxon>
        <taxon>Isotomidae</taxon>
        <taxon>Proisotominae</taxon>
        <taxon>Folsomia</taxon>
    </lineage>
</organism>
<dbReference type="STRING" id="158441.A0A226DXM7"/>
<name>A0A226DXM7_FOLCA</name>
<evidence type="ECO:0000313" key="7">
    <source>
        <dbReference type="Proteomes" id="UP000198287"/>
    </source>
</evidence>
<dbReference type="InterPro" id="IPR013818">
    <property type="entry name" value="Lipase"/>
</dbReference>
<dbReference type="AlphaFoldDB" id="A0A226DXM7"/>
<comment type="caution">
    <text evidence="6">The sequence shown here is derived from an EMBL/GenBank/DDBJ whole genome shotgun (WGS) entry which is preliminary data.</text>
</comment>
<sequence length="235" mass="26096">MDSFPGWIVFVSFTFSVFSGCSNLLLPFEISLNPNEVKFYIRNSQSGLEEIRYMDSNSLNSSPYRRGELTVFLIHGFLTRVNITGNSGSFIKNKMSSMNPNIIFVDWSALSGRVISPLDLPLLYVIAKNNIETAAKRAVNFIQWLNYEGVIDLDRIHVIGVSLGAQFAGRIGSDFQLGMGGRKLPRITGLDPAGPLFYPSPKSGSLTKATPTLSTFITRMLVCSGQTGWMDMWIF</sequence>
<dbReference type="Proteomes" id="UP000198287">
    <property type="component" value="Unassembled WGS sequence"/>
</dbReference>
<evidence type="ECO:0000256" key="4">
    <source>
        <dbReference type="RuleBase" id="RU004262"/>
    </source>
</evidence>
<dbReference type="PANTHER" id="PTHR11610">
    <property type="entry name" value="LIPASE"/>
    <property type="match status" value="1"/>
</dbReference>
<evidence type="ECO:0000256" key="3">
    <source>
        <dbReference type="ARBA" id="ARBA00022525"/>
    </source>
</evidence>
<dbReference type="GO" id="GO:0016298">
    <property type="term" value="F:lipase activity"/>
    <property type="evidence" value="ECO:0007669"/>
    <property type="project" value="InterPro"/>
</dbReference>
<dbReference type="InterPro" id="IPR000734">
    <property type="entry name" value="TAG_lipase"/>
</dbReference>
<dbReference type="SUPFAM" id="SSF53474">
    <property type="entry name" value="alpha/beta-Hydrolases"/>
    <property type="match status" value="1"/>
</dbReference>
<evidence type="ECO:0000256" key="2">
    <source>
        <dbReference type="ARBA" id="ARBA00010701"/>
    </source>
</evidence>
<evidence type="ECO:0000256" key="1">
    <source>
        <dbReference type="ARBA" id="ARBA00004613"/>
    </source>
</evidence>
<dbReference type="Pfam" id="PF00151">
    <property type="entry name" value="Lipase"/>
    <property type="match status" value="1"/>
</dbReference>
<protein>
    <submittedName>
        <fullName evidence="6">Endothelial lipase</fullName>
    </submittedName>
</protein>
<gene>
    <name evidence="6" type="ORF">Fcan01_15857</name>
</gene>
<dbReference type="InterPro" id="IPR029058">
    <property type="entry name" value="AB_hydrolase_fold"/>
</dbReference>
<accession>A0A226DXM7</accession>